<dbReference type="AlphaFoldDB" id="A0AAV7KD89"/>
<dbReference type="Pfam" id="PF13358">
    <property type="entry name" value="DDE_3"/>
    <property type="match status" value="1"/>
</dbReference>
<dbReference type="EMBL" id="JAKMXF010000077">
    <property type="protein sequence ID" value="KAI6658838.1"/>
    <property type="molecule type" value="Genomic_DNA"/>
</dbReference>
<evidence type="ECO:0000313" key="3">
    <source>
        <dbReference type="Proteomes" id="UP001165289"/>
    </source>
</evidence>
<dbReference type="InterPro" id="IPR052709">
    <property type="entry name" value="Transposase-MT_Hybrid"/>
</dbReference>
<keyword evidence="3" id="KW-1185">Reference proteome</keyword>
<reference evidence="2 3" key="1">
    <citation type="journal article" date="2023" name="BMC Biol.">
        <title>The compact genome of the sponge Oopsacas minuta (Hexactinellida) is lacking key metazoan core genes.</title>
        <authorList>
            <person name="Santini S."/>
            <person name="Schenkelaars Q."/>
            <person name="Jourda C."/>
            <person name="Duchesne M."/>
            <person name="Belahbib H."/>
            <person name="Rocher C."/>
            <person name="Selva M."/>
            <person name="Riesgo A."/>
            <person name="Vervoort M."/>
            <person name="Leys S.P."/>
            <person name="Kodjabachian L."/>
            <person name="Le Bivic A."/>
            <person name="Borchiellini C."/>
            <person name="Claverie J.M."/>
            <person name="Renard E."/>
        </authorList>
    </citation>
    <scope>NUCLEOTIDE SEQUENCE [LARGE SCALE GENOMIC DNA]</scope>
    <source>
        <strain evidence="2">SPO-2</strain>
    </source>
</reference>
<dbReference type="Gene3D" id="3.30.420.10">
    <property type="entry name" value="Ribonuclease H-like superfamily/Ribonuclease H"/>
    <property type="match status" value="1"/>
</dbReference>
<dbReference type="InterPro" id="IPR038717">
    <property type="entry name" value="Tc1-like_DDE_dom"/>
</dbReference>
<dbReference type="Proteomes" id="UP001165289">
    <property type="component" value="Unassembled WGS sequence"/>
</dbReference>
<accession>A0AAV7KD89</accession>
<name>A0AAV7KD89_9METZ</name>
<protein>
    <submittedName>
        <fullName evidence="2">Histone-lysine N-methyltransferase SETMAR-like</fullName>
    </submittedName>
</protein>
<dbReference type="GO" id="GO:0003676">
    <property type="term" value="F:nucleic acid binding"/>
    <property type="evidence" value="ECO:0007669"/>
    <property type="project" value="InterPro"/>
</dbReference>
<dbReference type="InterPro" id="IPR036397">
    <property type="entry name" value="RNaseH_sf"/>
</dbReference>
<sequence>MEFQELFLRSLQVMRHGYTIMIQKQSECQRSGLKKMPHLQPKCGGLDLLGNKCGRFFFRSSGFVEAVPLEDRKTVTADWYTTVCLPKLITAIESQREKTGIRGILLHHDNAPSHTAIRTRELLENSGLKTLHHPPYSPDLAPCNFWLFPTLKDQLRGRRFRLMRS</sequence>
<feature type="domain" description="Tc1-like transposase DDE" evidence="1">
    <location>
        <begin position="84"/>
        <end position="160"/>
    </location>
</feature>
<comment type="caution">
    <text evidence="2">The sequence shown here is derived from an EMBL/GenBank/DDBJ whole genome shotgun (WGS) entry which is preliminary data.</text>
</comment>
<evidence type="ECO:0000313" key="2">
    <source>
        <dbReference type="EMBL" id="KAI6658838.1"/>
    </source>
</evidence>
<dbReference type="PANTHER" id="PTHR46060">
    <property type="entry name" value="MARINER MOS1 TRANSPOSASE-LIKE PROTEIN"/>
    <property type="match status" value="1"/>
</dbReference>
<proteinExistence type="predicted"/>
<organism evidence="2 3">
    <name type="scientific">Oopsacas minuta</name>
    <dbReference type="NCBI Taxonomy" id="111878"/>
    <lineage>
        <taxon>Eukaryota</taxon>
        <taxon>Metazoa</taxon>
        <taxon>Porifera</taxon>
        <taxon>Hexactinellida</taxon>
        <taxon>Hexasterophora</taxon>
        <taxon>Lyssacinosida</taxon>
        <taxon>Leucopsacidae</taxon>
        <taxon>Oopsacas</taxon>
    </lineage>
</organism>
<dbReference type="PANTHER" id="PTHR46060:SF1">
    <property type="entry name" value="MARINER MOS1 TRANSPOSASE-LIKE PROTEIN"/>
    <property type="match status" value="1"/>
</dbReference>
<evidence type="ECO:0000259" key="1">
    <source>
        <dbReference type="Pfam" id="PF13358"/>
    </source>
</evidence>
<gene>
    <name evidence="2" type="ORF">LOD99_15163</name>
</gene>